<dbReference type="Proteomes" id="UP000634805">
    <property type="component" value="Unassembled WGS sequence"/>
</dbReference>
<sequence length="299" mass="33670">MSAIPEKVKLLPLPLKDGRSKRLHMMIKNFPKDLEVVILFALLCIPFVLIPRLSETPVRIFFSFPLMFFLSGYSLIAVLFPGKDDLDGIERLSLSIGSSIAVVPLLSPPLLVLSIFTILLSTGAYARRSIILEKERRFGVDFGSFFKSVKNSFKVNSTKINRILTIVLIISIIFSISLIVYVVVVPKQGEKFTEFYILGTGGMAENYPTQLTVGEKGEVIIGIVNHEYTNVTYQLEAELDGTAICERNIGLMHNESYEKPFLFKAEKKGEDQKLEFLLYKDGEIGPEPYLSLHLWIDVN</sequence>
<dbReference type="PIRSF" id="PIRSF018671">
    <property type="entry name" value="UCP018671"/>
    <property type="match status" value="1"/>
</dbReference>
<feature type="transmembrane region" description="Helical" evidence="1">
    <location>
        <begin position="100"/>
        <end position="126"/>
    </location>
</feature>
<protein>
    <recommendedName>
        <fullName evidence="2">DUF1616 domain-containing protein</fullName>
    </recommendedName>
</protein>
<name>A0A811TDE7_9EURY</name>
<feature type="domain" description="DUF1616" evidence="2">
    <location>
        <begin position="37"/>
        <end position="297"/>
    </location>
</feature>
<feature type="transmembrane region" description="Helical" evidence="1">
    <location>
        <begin position="34"/>
        <end position="53"/>
    </location>
</feature>
<comment type="caution">
    <text evidence="4">The sequence shown here is derived from an EMBL/GenBank/DDBJ whole genome shotgun (WGS) entry which is preliminary data.</text>
</comment>
<proteinExistence type="predicted"/>
<dbReference type="InterPro" id="IPR014495">
    <property type="entry name" value="UCP018671"/>
</dbReference>
<keyword evidence="1" id="KW-1133">Transmembrane helix</keyword>
<dbReference type="EMBL" id="CAJHIS010000005">
    <property type="protein sequence ID" value="CAD6492547.1"/>
    <property type="molecule type" value="Genomic_DNA"/>
</dbReference>
<gene>
    <name evidence="3" type="ORF">ANIMEMIM_00257</name>
    <name evidence="4" type="ORF">EMLJLAPB_00321</name>
</gene>
<evidence type="ECO:0000313" key="3">
    <source>
        <dbReference type="EMBL" id="CAD6492008.1"/>
    </source>
</evidence>
<keyword evidence="1" id="KW-0812">Transmembrane</keyword>
<dbReference type="AlphaFoldDB" id="A0A811TDE7"/>
<evidence type="ECO:0000313" key="5">
    <source>
        <dbReference type="Proteomes" id="UP000634805"/>
    </source>
</evidence>
<feature type="transmembrane region" description="Helical" evidence="1">
    <location>
        <begin position="60"/>
        <end position="80"/>
    </location>
</feature>
<accession>A0A811TDE7</accession>
<evidence type="ECO:0000256" key="1">
    <source>
        <dbReference type="SAM" id="Phobius"/>
    </source>
</evidence>
<keyword evidence="1" id="KW-0472">Membrane</keyword>
<dbReference type="Pfam" id="PF07760">
    <property type="entry name" value="DUF1616"/>
    <property type="match status" value="1"/>
</dbReference>
<dbReference type="InterPro" id="IPR011674">
    <property type="entry name" value="DUF1616"/>
</dbReference>
<organism evidence="4 5">
    <name type="scientific">Candidatus Argoarchaeum ethanivorans</name>
    <dbReference type="NCBI Taxonomy" id="2608793"/>
    <lineage>
        <taxon>Archaea</taxon>
        <taxon>Methanobacteriati</taxon>
        <taxon>Methanobacteriota</taxon>
        <taxon>Stenosarchaea group</taxon>
        <taxon>Methanomicrobia</taxon>
        <taxon>Methanosarcinales</taxon>
        <taxon>Methanosarcinales incertae sedis</taxon>
        <taxon>GOM Arc I cluster</taxon>
        <taxon>Candidatus Argoarchaeum</taxon>
    </lineage>
</organism>
<reference evidence="4" key="1">
    <citation type="submission" date="2020-10" db="EMBL/GenBank/DDBJ databases">
        <authorList>
            <person name="Hahn C.J."/>
            <person name="Laso-Perez R."/>
            <person name="Vulcano F."/>
            <person name="Vaziourakis K.-M."/>
            <person name="Stokke R."/>
            <person name="Steen I.H."/>
            <person name="Teske A."/>
            <person name="Boetius A."/>
            <person name="Liebeke M."/>
            <person name="Amann R."/>
            <person name="Knittel K."/>
        </authorList>
    </citation>
    <scope>NUCLEOTIDE SEQUENCE</scope>
    <source>
        <strain evidence="4">Gfbio:e3339647-f889-4370-9287-4fb5cb688e4c:AG392D22_GoMArc1</strain>
        <strain evidence="3">Gfbio:e3339647-f889-4370-9287-4fb5cb688e4c:AG393N10_GoMArc1</strain>
    </source>
</reference>
<feature type="transmembrane region" description="Helical" evidence="1">
    <location>
        <begin position="163"/>
        <end position="184"/>
    </location>
</feature>
<evidence type="ECO:0000259" key="2">
    <source>
        <dbReference type="Pfam" id="PF07760"/>
    </source>
</evidence>
<evidence type="ECO:0000313" key="4">
    <source>
        <dbReference type="EMBL" id="CAD6492547.1"/>
    </source>
</evidence>
<dbReference type="EMBL" id="CAJHIM010000018">
    <property type="protein sequence ID" value="CAD6492008.1"/>
    <property type="molecule type" value="Genomic_DNA"/>
</dbReference>
<dbReference type="Proteomes" id="UP000637195">
    <property type="component" value="Unassembled WGS sequence"/>
</dbReference>